<feature type="transmembrane region" description="Helical" evidence="6">
    <location>
        <begin position="150"/>
        <end position="168"/>
    </location>
</feature>
<feature type="transmembrane region" description="Helical" evidence="6">
    <location>
        <begin position="39"/>
        <end position="59"/>
    </location>
</feature>
<accession>A0ABD5R3X2</accession>
<dbReference type="Pfam" id="PF01943">
    <property type="entry name" value="Polysacc_synt"/>
    <property type="match status" value="1"/>
</dbReference>
<feature type="transmembrane region" description="Helical" evidence="6">
    <location>
        <begin position="174"/>
        <end position="192"/>
    </location>
</feature>
<evidence type="ECO:0000313" key="7">
    <source>
        <dbReference type="EMBL" id="MFC5279710.1"/>
    </source>
</evidence>
<dbReference type="PANTHER" id="PTHR30250">
    <property type="entry name" value="PST FAMILY PREDICTED COLANIC ACID TRANSPORTER"/>
    <property type="match status" value="1"/>
</dbReference>
<evidence type="ECO:0000256" key="3">
    <source>
        <dbReference type="ARBA" id="ARBA00022692"/>
    </source>
</evidence>
<evidence type="ECO:0000256" key="1">
    <source>
        <dbReference type="ARBA" id="ARBA00004651"/>
    </source>
</evidence>
<feature type="transmembrane region" description="Helical" evidence="6">
    <location>
        <begin position="421"/>
        <end position="440"/>
    </location>
</feature>
<feature type="transmembrane region" description="Helical" evidence="6">
    <location>
        <begin position="325"/>
        <end position="349"/>
    </location>
</feature>
<dbReference type="EMBL" id="JBHSKY010000015">
    <property type="protein sequence ID" value="MFC5279710.1"/>
    <property type="molecule type" value="Genomic_DNA"/>
</dbReference>
<proteinExistence type="predicted"/>
<reference evidence="7 8" key="1">
    <citation type="journal article" date="2019" name="Int. J. Syst. Evol. Microbiol.">
        <title>The Global Catalogue of Microorganisms (GCM) 10K type strain sequencing project: providing services to taxonomists for standard genome sequencing and annotation.</title>
        <authorList>
            <consortium name="The Broad Institute Genomics Platform"/>
            <consortium name="The Broad Institute Genome Sequencing Center for Infectious Disease"/>
            <person name="Wu L."/>
            <person name="Ma J."/>
        </authorList>
    </citation>
    <scope>NUCLEOTIDE SEQUENCE [LARGE SCALE GENOMIC DNA]</scope>
    <source>
        <strain evidence="7 8">CGMCC 1.12124</strain>
    </source>
</reference>
<keyword evidence="8" id="KW-1185">Reference proteome</keyword>
<dbReference type="GO" id="GO:0005886">
    <property type="term" value="C:plasma membrane"/>
    <property type="evidence" value="ECO:0007669"/>
    <property type="project" value="UniProtKB-SubCell"/>
</dbReference>
<evidence type="ECO:0000256" key="2">
    <source>
        <dbReference type="ARBA" id="ARBA00022475"/>
    </source>
</evidence>
<keyword evidence="2" id="KW-1003">Cell membrane</keyword>
<keyword evidence="3 6" id="KW-0812">Transmembrane</keyword>
<dbReference type="Proteomes" id="UP001596118">
    <property type="component" value="Unassembled WGS sequence"/>
</dbReference>
<sequence>MSTILRSIFSIFSGKAANLLISLAFTPILVRIISQEQYGLYVSVFAGFSIFALLARGGLFDATRKIIAENVTEQKTASEIVSVSLVISVGYGIVAISAAAIAMLVGVVPSRYVSFVWILLLAVVFENIFSIVRGTFYGQQREHVAEILHVGRRVFYVVIGLTLAYLGYDLQGLFAAYSVSFVVVGVLGIAYVRKHFEFSIPSMGSIRVHGREVATFGGFQLIGGVSAAFLYKADILLVEYFRTSTATALYNSAIVPAEMIWFVPSVIQMAFLQHTANLWAEDNIEEINKQIKTGIKYSVLALTLFGVGLFALAEPFLQVYFGGNYVAAADTLQLLILGTFFFGVSRVIVPVFQATGWVRHTELMTAGALLLNVLLNVVLIPRYGIIGAGIGTTISYVMLFVGNVGIWFYSPFEVVSLRWTIPFVLAQGAFAVVFLAIVSITEISSLVSLLIFPPLGLVLFIGINVIFGYVSLDIIWHRISQF</sequence>
<evidence type="ECO:0000256" key="4">
    <source>
        <dbReference type="ARBA" id="ARBA00022989"/>
    </source>
</evidence>
<feature type="transmembrane region" description="Helical" evidence="6">
    <location>
        <begin position="112"/>
        <end position="129"/>
    </location>
</feature>
<feature type="transmembrane region" description="Helical" evidence="6">
    <location>
        <begin position="361"/>
        <end position="379"/>
    </location>
</feature>
<dbReference type="InterPro" id="IPR002797">
    <property type="entry name" value="Polysacc_synth"/>
</dbReference>
<dbReference type="PANTHER" id="PTHR30250:SF11">
    <property type="entry name" value="O-ANTIGEN TRANSPORTER-RELATED"/>
    <property type="match status" value="1"/>
</dbReference>
<feature type="transmembrane region" description="Helical" evidence="6">
    <location>
        <begin position="253"/>
        <end position="272"/>
    </location>
</feature>
<comment type="subcellular location">
    <subcellularLocation>
        <location evidence="1">Cell membrane</location>
        <topology evidence="1">Multi-pass membrane protein</topology>
    </subcellularLocation>
</comment>
<evidence type="ECO:0000256" key="5">
    <source>
        <dbReference type="ARBA" id="ARBA00023136"/>
    </source>
</evidence>
<name>A0ABD5R3X2_9EURY</name>
<feature type="transmembrane region" description="Helical" evidence="6">
    <location>
        <begin position="80"/>
        <end position="106"/>
    </location>
</feature>
<dbReference type="AlphaFoldDB" id="A0ABD5R3X2"/>
<dbReference type="InterPro" id="IPR050833">
    <property type="entry name" value="Poly_Biosynth_Transport"/>
</dbReference>
<feature type="transmembrane region" description="Helical" evidence="6">
    <location>
        <begin position="293"/>
        <end position="313"/>
    </location>
</feature>
<evidence type="ECO:0000256" key="6">
    <source>
        <dbReference type="SAM" id="Phobius"/>
    </source>
</evidence>
<organism evidence="7 8">
    <name type="scientific">Halorubrum rubrum</name>
    <dbReference type="NCBI Taxonomy" id="1126240"/>
    <lineage>
        <taxon>Archaea</taxon>
        <taxon>Methanobacteriati</taxon>
        <taxon>Methanobacteriota</taxon>
        <taxon>Stenosarchaea group</taxon>
        <taxon>Halobacteria</taxon>
        <taxon>Halobacteriales</taxon>
        <taxon>Haloferacaceae</taxon>
        <taxon>Halorubrum</taxon>
    </lineage>
</organism>
<feature type="transmembrane region" description="Helical" evidence="6">
    <location>
        <begin position="12"/>
        <end position="33"/>
    </location>
</feature>
<protein>
    <submittedName>
        <fullName evidence="7">Oligosaccharide flippase family protein</fullName>
    </submittedName>
</protein>
<comment type="caution">
    <text evidence="7">The sequence shown here is derived from an EMBL/GenBank/DDBJ whole genome shotgun (WGS) entry which is preliminary data.</text>
</comment>
<feature type="transmembrane region" description="Helical" evidence="6">
    <location>
        <begin position="385"/>
        <end position="409"/>
    </location>
</feature>
<keyword evidence="5 6" id="KW-0472">Membrane</keyword>
<dbReference type="RefSeq" id="WP_256411381.1">
    <property type="nucleotide sequence ID" value="NZ_JANHDM010000004.1"/>
</dbReference>
<keyword evidence="4 6" id="KW-1133">Transmembrane helix</keyword>
<feature type="transmembrane region" description="Helical" evidence="6">
    <location>
        <begin position="446"/>
        <end position="472"/>
    </location>
</feature>
<gene>
    <name evidence="7" type="ORF">ACFPM1_13215</name>
</gene>
<evidence type="ECO:0000313" key="8">
    <source>
        <dbReference type="Proteomes" id="UP001596118"/>
    </source>
</evidence>
<feature type="transmembrane region" description="Helical" evidence="6">
    <location>
        <begin position="213"/>
        <end position="233"/>
    </location>
</feature>